<gene>
    <name evidence="1" type="ORF">KE626_30955</name>
</gene>
<protein>
    <submittedName>
        <fullName evidence="1">Uncharacterized protein</fullName>
    </submittedName>
</protein>
<accession>A0ABS5J998</accession>
<reference evidence="1 2" key="1">
    <citation type="submission" date="2021-04" db="EMBL/GenBank/DDBJ databases">
        <title>Chitinophaga sp. nov., isolated from the rhizosphere soil.</title>
        <authorList>
            <person name="He S."/>
        </authorList>
    </citation>
    <scope>NUCLEOTIDE SEQUENCE [LARGE SCALE GENOMIC DNA]</scope>
    <source>
        <strain evidence="1 2">2R12</strain>
    </source>
</reference>
<evidence type="ECO:0000313" key="1">
    <source>
        <dbReference type="EMBL" id="MBS0031792.1"/>
    </source>
</evidence>
<name>A0ABS5J998_9BACT</name>
<dbReference type="EMBL" id="JAGTXB010000025">
    <property type="protein sequence ID" value="MBS0031792.1"/>
    <property type="molecule type" value="Genomic_DNA"/>
</dbReference>
<dbReference type="Proteomes" id="UP000676386">
    <property type="component" value="Unassembled WGS sequence"/>
</dbReference>
<organism evidence="1 2">
    <name type="scientific">Chitinophaga hostae</name>
    <dbReference type="NCBI Taxonomy" id="2831022"/>
    <lineage>
        <taxon>Bacteria</taxon>
        <taxon>Pseudomonadati</taxon>
        <taxon>Bacteroidota</taxon>
        <taxon>Chitinophagia</taxon>
        <taxon>Chitinophagales</taxon>
        <taxon>Chitinophagaceae</taxon>
        <taxon>Chitinophaga</taxon>
    </lineage>
</organism>
<sequence>MINTLDDIIIAFHKNEPAEHWVHFDVAIKEKIYNRFFQILFELYSRDYDYNSQLKQQFYHTLSGKIEAGCVEEYLQHTYKLIHWKYSQEEEKLEMVFTNNVYVGSIHDRF</sequence>
<evidence type="ECO:0000313" key="2">
    <source>
        <dbReference type="Proteomes" id="UP000676386"/>
    </source>
</evidence>
<comment type="caution">
    <text evidence="1">The sequence shown here is derived from an EMBL/GenBank/DDBJ whole genome shotgun (WGS) entry which is preliminary data.</text>
</comment>
<dbReference type="RefSeq" id="WP_211976954.1">
    <property type="nucleotide sequence ID" value="NZ_CBFHAM010000012.1"/>
</dbReference>
<keyword evidence="2" id="KW-1185">Reference proteome</keyword>
<proteinExistence type="predicted"/>